<dbReference type="Pfam" id="PF01381">
    <property type="entry name" value="HTH_3"/>
    <property type="match status" value="1"/>
</dbReference>
<dbReference type="PANTHER" id="PTHR46797">
    <property type="entry name" value="HTH-TYPE TRANSCRIPTIONAL REGULATOR"/>
    <property type="match status" value="1"/>
</dbReference>
<evidence type="ECO:0000256" key="3">
    <source>
        <dbReference type="ARBA" id="ARBA00023163"/>
    </source>
</evidence>
<dbReference type="GO" id="GO:0003677">
    <property type="term" value="F:DNA binding"/>
    <property type="evidence" value="ECO:0007669"/>
    <property type="project" value="UniProtKB-KW"/>
</dbReference>
<keyword evidence="1" id="KW-0805">Transcription regulation</keyword>
<keyword evidence="3" id="KW-0804">Transcription</keyword>
<dbReference type="InterPro" id="IPR050807">
    <property type="entry name" value="TransReg_Diox_bact_type"/>
</dbReference>
<dbReference type="Proteomes" id="UP000298460">
    <property type="component" value="Unassembled WGS sequence"/>
</dbReference>
<dbReference type="RefSeq" id="WP_135546263.1">
    <property type="nucleotide sequence ID" value="NZ_SPQQ01000003.1"/>
</dbReference>
<name>A0A4Z0R628_9FIRM</name>
<keyword evidence="6" id="KW-1185">Reference proteome</keyword>
<dbReference type="InterPro" id="IPR001387">
    <property type="entry name" value="Cro/C1-type_HTH"/>
</dbReference>
<evidence type="ECO:0000313" key="5">
    <source>
        <dbReference type="EMBL" id="TGE38288.1"/>
    </source>
</evidence>
<gene>
    <name evidence="5" type="ORF">E4K67_10000</name>
</gene>
<comment type="caution">
    <text evidence="5">The sequence shown here is derived from an EMBL/GenBank/DDBJ whole genome shotgun (WGS) entry which is preliminary data.</text>
</comment>
<dbReference type="Gene3D" id="1.10.260.40">
    <property type="entry name" value="lambda repressor-like DNA-binding domains"/>
    <property type="match status" value="1"/>
</dbReference>
<evidence type="ECO:0000256" key="2">
    <source>
        <dbReference type="ARBA" id="ARBA00023125"/>
    </source>
</evidence>
<evidence type="ECO:0000259" key="4">
    <source>
        <dbReference type="PROSITE" id="PS50943"/>
    </source>
</evidence>
<sequence>MESIRKVVGKNIRFYRLSKGHTQEGLAEKVDVSSTYIGYLERGQKSPSLELISTISKALEIEPALLLTSPDKGNDELKRLISLLSGKPPYSVTFVHDIATAYFKSLEDHDTQKGQLHY</sequence>
<keyword evidence="2" id="KW-0238">DNA-binding</keyword>
<dbReference type="OrthoDB" id="371153at2"/>
<accession>A0A4Z0R628</accession>
<dbReference type="EMBL" id="SPQQ01000003">
    <property type="protein sequence ID" value="TGE38288.1"/>
    <property type="molecule type" value="Genomic_DNA"/>
</dbReference>
<evidence type="ECO:0000313" key="6">
    <source>
        <dbReference type="Proteomes" id="UP000298460"/>
    </source>
</evidence>
<dbReference type="PANTHER" id="PTHR46797:SF23">
    <property type="entry name" value="HTH-TYPE TRANSCRIPTIONAL REGULATOR SUTR"/>
    <property type="match status" value="1"/>
</dbReference>
<dbReference type="AlphaFoldDB" id="A0A4Z0R628"/>
<dbReference type="SUPFAM" id="SSF47413">
    <property type="entry name" value="lambda repressor-like DNA-binding domains"/>
    <property type="match status" value="1"/>
</dbReference>
<protein>
    <submittedName>
        <fullName evidence="5">Helix-turn-helix domain-containing protein</fullName>
    </submittedName>
</protein>
<evidence type="ECO:0000256" key="1">
    <source>
        <dbReference type="ARBA" id="ARBA00023015"/>
    </source>
</evidence>
<dbReference type="CDD" id="cd00093">
    <property type="entry name" value="HTH_XRE"/>
    <property type="match status" value="1"/>
</dbReference>
<organism evidence="5 6">
    <name type="scientific">Desulfosporosinus fructosivorans</name>
    <dbReference type="NCBI Taxonomy" id="2018669"/>
    <lineage>
        <taxon>Bacteria</taxon>
        <taxon>Bacillati</taxon>
        <taxon>Bacillota</taxon>
        <taxon>Clostridia</taxon>
        <taxon>Eubacteriales</taxon>
        <taxon>Desulfitobacteriaceae</taxon>
        <taxon>Desulfosporosinus</taxon>
    </lineage>
</organism>
<dbReference type="InterPro" id="IPR010982">
    <property type="entry name" value="Lambda_DNA-bd_dom_sf"/>
</dbReference>
<dbReference type="GO" id="GO:0003700">
    <property type="term" value="F:DNA-binding transcription factor activity"/>
    <property type="evidence" value="ECO:0007669"/>
    <property type="project" value="TreeGrafter"/>
</dbReference>
<dbReference type="PROSITE" id="PS50943">
    <property type="entry name" value="HTH_CROC1"/>
    <property type="match status" value="1"/>
</dbReference>
<reference evidence="5 6" key="1">
    <citation type="submission" date="2019-03" db="EMBL/GenBank/DDBJ databases">
        <title>Draft Genome Sequence of Desulfosporosinus fructosivorans Strain 63.6F, Isolated from Marine Sediment in the Baltic Sea.</title>
        <authorList>
            <person name="Hausmann B."/>
            <person name="Vandieken V."/>
            <person name="Pjevac P."/>
            <person name="Schreck K."/>
            <person name="Herbold C.W."/>
            <person name="Loy A."/>
        </authorList>
    </citation>
    <scope>NUCLEOTIDE SEQUENCE [LARGE SCALE GENOMIC DNA]</scope>
    <source>
        <strain evidence="5 6">63.6F</strain>
    </source>
</reference>
<dbReference type="SMART" id="SM00530">
    <property type="entry name" value="HTH_XRE"/>
    <property type="match status" value="1"/>
</dbReference>
<dbReference type="GO" id="GO:0005829">
    <property type="term" value="C:cytosol"/>
    <property type="evidence" value="ECO:0007669"/>
    <property type="project" value="TreeGrafter"/>
</dbReference>
<proteinExistence type="predicted"/>
<feature type="domain" description="HTH cro/C1-type" evidence="4">
    <location>
        <begin position="12"/>
        <end position="66"/>
    </location>
</feature>